<evidence type="ECO:0000313" key="1">
    <source>
        <dbReference type="EMBL" id="EMD86447.1"/>
    </source>
</evidence>
<name>M2UEZ2_COCH5</name>
<reference evidence="2" key="2">
    <citation type="journal article" date="2013" name="PLoS Genet.">
        <title>Comparative genome structure, secondary metabolite, and effector coding capacity across Cochliobolus pathogens.</title>
        <authorList>
            <person name="Condon B.J."/>
            <person name="Leng Y."/>
            <person name="Wu D."/>
            <person name="Bushley K.E."/>
            <person name="Ohm R.A."/>
            <person name="Otillar R."/>
            <person name="Martin J."/>
            <person name="Schackwitz W."/>
            <person name="Grimwood J."/>
            <person name="MohdZainudin N."/>
            <person name="Xue C."/>
            <person name="Wang R."/>
            <person name="Manning V.A."/>
            <person name="Dhillon B."/>
            <person name="Tu Z.J."/>
            <person name="Steffenson B.J."/>
            <person name="Salamov A."/>
            <person name="Sun H."/>
            <person name="Lowry S."/>
            <person name="LaButti K."/>
            <person name="Han J."/>
            <person name="Copeland A."/>
            <person name="Lindquist E."/>
            <person name="Barry K."/>
            <person name="Schmutz J."/>
            <person name="Baker S.E."/>
            <person name="Ciuffetti L.M."/>
            <person name="Grigoriev I.V."/>
            <person name="Zhong S."/>
            <person name="Turgeon B.G."/>
        </authorList>
    </citation>
    <scope>NUCLEOTIDE SEQUENCE [LARGE SCALE GENOMIC DNA]</scope>
    <source>
        <strain evidence="2">C5 / ATCC 48332 / race O</strain>
    </source>
</reference>
<organism evidence="1 2">
    <name type="scientific">Cochliobolus heterostrophus (strain C5 / ATCC 48332 / race O)</name>
    <name type="common">Southern corn leaf blight fungus</name>
    <name type="synonym">Bipolaris maydis</name>
    <dbReference type="NCBI Taxonomy" id="701091"/>
    <lineage>
        <taxon>Eukaryota</taxon>
        <taxon>Fungi</taxon>
        <taxon>Dikarya</taxon>
        <taxon>Ascomycota</taxon>
        <taxon>Pezizomycotina</taxon>
        <taxon>Dothideomycetes</taxon>
        <taxon>Pleosporomycetidae</taxon>
        <taxon>Pleosporales</taxon>
        <taxon>Pleosporineae</taxon>
        <taxon>Pleosporaceae</taxon>
        <taxon>Bipolaris</taxon>
    </lineage>
</organism>
<dbReference type="AlphaFoldDB" id="M2UEZ2"/>
<gene>
    <name evidence="1" type="ORF">COCHEDRAFT_1207417</name>
</gene>
<proteinExistence type="predicted"/>
<reference evidence="1 2" key="1">
    <citation type="journal article" date="2012" name="PLoS Pathog.">
        <title>Diverse lifestyles and strategies of plant pathogenesis encoded in the genomes of eighteen Dothideomycetes fungi.</title>
        <authorList>
            <person name="Ohm R.A."/>
            <person name="Feau N."/>
            <person name="Henrissat B."/>
            <person name="Schoch C.L."/>
            <person name="Horwitz B.A."/>
            <person name="Barry K.W."/>
            <person name="Condon B.J."/>
            <person name="Copeland A.C."/>
            <person name="Dhillon B."/>
            <person name="Glaser F."/>
            <person name="Hesse C.N."/>
            <person name="Kosti I."/>
            <person name="LaButti K."/>
            <person name="Lindquist E.A."/>
            <person name="Lucas S."/>
            <person name="Salamov A.A."/>
            <person name="Bradshaw R.E."/>
            <person name="Ciuffetti L."/>
            <person name="Hamelin R.C."/>
            <person name="Kema G.H.J."/>
            <person name="Lawrence C."/>
            <person name="Scott J.A."/>
            <person name="Spatafora J.W."/>
            <person name="Turgeon B.G."/>
            <person name="de Wit P.J.G.M."/>
            <person name="Zhong S."/>
            <person name="Goodwin S.B."/>
            <person name="Grigoriev I.V."/>
        </authorList>
    </citation>
    <scope>NUCLEOTIDE SEQUENCE [LARGE SCALE GENOMIC DNA]</scope>
    <source>
        <strain evidence="2">C5 / ATCC 48332 / race O</strain>
    </source>
</reference>
<dbReference type="EMBL" id="KB445585">
    <property type="protein sequence ID" value="EMD86447.1"/>
    <property type="molecule type" value="Genomic_DNA"/>
</dbReference>
<sequence length="149" mass="16411">MTIVEMGAWLTLAVDAVAAFFSIVLAVVCSAGTCRHESTMQDIDETSDSCVYRNMFYDEADGRRRSTVSPWVFVLLVSVERQGARYPGMKSVCHIDWAVPHGLMLSTSVVGSWAVKSCTTTDAMSTHILLSPFSTPDNRKPTLIMCHDD</sequence>
<dbReference type="HOGENOM" id="CLU_1749466_0_0_1"/>
<accession>M2UEZ2</accession>
<evidence type="ECO:0000313" key="2">
    <source>
        <dbReference type="Proteomes" id="UP000016936"/>
    </source>
</evidence>
<protein>
    <submittedName>
        <fullName evidence="1">Uncharacterized protein</fullName>
    </submittedName>
</protein>
<keyword evidence="2" id="KW-1185">Reference proteome</keyword>
<dbReference type="Proteomes" id="UP000016936">
    <property type="component" value="Unassembled WGS sequence"/>
</dbReference>